<dbReference type="PANTHER" id="PTHR23098:SF16">
    <property type="entry name" value="REGULATORY PROTEIN ZESTE"/>
    <property type="match status" value="1"/>
</dbReference>
<evidence type="ECO:0000313" key="7">
    <source>
        <dbReference type="EMBL" id="CAI6369877.1"/>
    </source>
</evidence>
<dbReference type="PANTHER" id="PTHR23098">
    <property type="entry name" value="AGAP001331-PA-RELATED"/>
    <property type="match status" value="1"/>
</dbReference>
<evidence type="ECO:0000256" key="2">
    <source>
        <dbReference type="ARBA" id="ARBA00016807"/>
    </source>
</evidence>
<protein>
    <recommendedName>
        <fullName evidence="2">Regulatory protein zeste</fullName>
    </recommendedName>
</protein>
<dbReference type="EMBL" id="CARXXK010000095">
    <property type="protein sequence ID" value="CAI6369877.1"/>
    <property type="molecule type" value="Genomic_DNA"/>
</dbReference>
<proteinExistence type="predicted"/>
<dbReference type="GO" id="GO:0005634">
    <property type="term" value="C:nucleus"/>
    <property type="evidence" value="ECO:0007669"/>
    <property type="project" value="TreeGrafter"/>
</dbReference>
<organism evidence="7 8">
    <name type="scientific">Macrosiphum euphorbiae</name>
    <name type="common">potato aphid</name>
    <dbReference type="NCBI Taxonomy" id="13131"/>
    <lineage>
        <taxon>Eukaryota</taxon>
        <taxon>Metazoa</taxon>
        <taxon>Ecdysozoa</taxon>
        <taxon>Arthropoda</taxon>
        <taxon>Hexapoda</taxon>
        <taxon>Insecta</taxon>
        <taxon>Pterygota</taxon>
        <taxon>Neoptera</taxon>
        <taxon>Paraneoptera</taxon>
        <taxon>Hemiptera</taxon>
        <taxon>Sternorrhyncha</taxon>
        <taxon>Aphidomorpha</taxon>
        <taxon>Aphidoidea</taxon>
        <taxon>Aphididae</taxon>
        <taxon>Macrosiphini</taxon>
        <taxon>Macrosiphum</taxon>
    </lineage>
</organism>
<gene>
    <name evidence="7" type="ORF">MEUPH1_LOCUS24064</name>
</gene>
<evidence type="ECO:0000256" key="3">
    <source>
        <dbReference type="ARBA" id="ARBA00023015"/>
    </source>
</evidence>
<comment type="subunit">
    <text evidence="1">Self-associates forming complexes of several hundred monomers.</text>
</comment>
<dbReference type="Proteomes" id="UP001160148">
    <property type="component" value="Unassembled WGS sequence"/>
</dbReference>
<keyword evidence="3" id="KW-0805">Transcription regulation</keyword>
<accession>A0AAV0XPL6</accession>
<evidence type="ECO:0000259" key="6">
    <source>
        <dbReference type="Pfam" id="PF13873"/>
    </source>
</evidence>
<comment type="function">
    <text evidence="5">Involved in transvection phenomena (= synapsis-dependent gene expression), where the synaptic pairing of chromosomes carrying genes with which zeste interacts influences the expression of these genes. Zeste binds to DNA and stimulates transcription from a nearby promoter.</text>
</comment>
<evidence type="ECO:0000313" key="8">
    <source>
        <dbReference type="Proteomes" id="UP001160148"/>
    </source>
</evidence>
<dbReference type="InterPro" id="IPR028002">
    <property type="entry name" value="Myb_DNA-bind_5"/>
</dbReference>
<comment type="caution">
    <text evidence="7">The sequence shown here is derived from an EMBL/GenBank/DDBJ whole genome shotgun (WGS) entry which is preliminary data.</text>
</comment>
<sequence length="286" mass="31863">MEMKKNRKPNTTDRQKKLLVDFMVLHPELVSGKNTSKSTVKQRQRLWESLAEALNSEVGPNKSWSEWRKTWCDLKTNVKGKAGANRKERNKTGGGELDLEVFSEFENKILEMLGPTIVEGHTSVDESAADISFFVPHSSTQSLLSNSNMVLVNEVVPVESDDTPDDGNLMWNDSCLNGLEDLIEDSNKVDEIDVCASGYPSKHLPTVSQPSIRNAYKVKTNCKLTNLQNTVAATKSFAAISQKKTKIKASYYERKLLLLEKIAAAEEKKAEALMSIAQSLASRQNL</sequence>
<reference evidence="7 8" key="1">
    <citation type="submission" date="2023-01" db="EMBL/GenBank/DDBJ databases">
        <authorList>
            <person name="Whitehead M."/>
        </authorList>
    </citation>
    <scope>NUCLEOTIDE SEQUENCE [LARGE SCALE GENOMIC DNA]</scope>
</reference>
<keyword evidence="8" id="KW-1185">Reference proteome</keyword>
<name>A0AAV0XPL6_9HEMI</name>
<evidence type="ECO:0000256" key="1">
    <source>
        <dbReference type="ARBA" id="ARBA00011764"/>
    </source>
</evidence>
<evidence type="ECO:0000256" key="5">
    <source>
        <dbReference type="ARBA" id="ARBA00025466"/>
    </source>
</evidence>
<feature type="domain" description="Myb/SANT-like DNA-binding" evidence="6">
    <location>
        <begin position="7"/>
        <end position="82"/>
    </location>
</feature>
<evidence type="ECO:0000256" key="4">
    <source>
        <dbReference type="ARBA" id="ARBA00023163"/>
    </source>
</evidence>
<dbReference type="Pfam" id="PF13873">
    <property type="entry name" value="Myb_DNA-bind_5"/>
    <property type="match status" value="1"/>
</dbReference>
<keyword evidence="4" id="KW-0804">Transcription</keyword>
<dbReference type="AlphaFoldDB" id="A0AAV0XPL6"/>